<dbReference type="Gene3D" id="3.40.50.1820">
    <property type="entry name" value="alpha/beta hydrolase"/>
    <property type="match status" value="1"/>
</dbReference>
<protein>
    <recommendedName>
        <fullName evidence="3">Poly(3-hydroxyalkanoate) synthetase</fullName>
    </recommendedName>
</protein>
<dbReference type="InterPro" id="IPR051321">
    <property type="entry name" value="PHA/PHB_synthase"/>
</dbReference>
<sequence>MTETDATAKLAELGRRAVRTHEVADAAGRRVANETSAAVDSWNEFVSTLAGAGPMAQAEWMRDAVQRSVLFWDALRQRGDQWLDYVAEGQPPVLIFDYEIVLDGRTLDRPVNYALAKITPPPGVTVDPKRRPYVIVDPRAGHGSGIGGFKDDSQVGVALRAGHPVYFVLFFMEPVPGQTLQDVGLAEGRFIRMVAHLHPDARKPVIVGNCQGGWAVMALAAADPEITGAVVINGAPLAYWAGADGKNPMRYTGGLTGGSWPAQLMGDLGAGKFDGANLVLNFESMNPANTWWRKYADLFYGIDHEVPRFLGFEKWWGGFTLMNVEEMRSIVDNLFVGNKLARGQVQLDGGGGAIDLRRIKAPIIVFCSEGDDITPPQQALAWIADVYRDEREIKANGQTIVYLVHSDVGHLGIFVSGSVARKEHTEIVTTLQQIEMLPPGLYEMTLAETSKDETGKPVYRVELHERRVEDIRQDNQGGEDGSLFEAVRAVSDLNAQAYDLFVAPVVRGTASEPRAQMTRMMNPMRAQRWSLSSKNPLLAPVGELAEQVREQRHALPDEHPMRAAERAWITHVAHLWDVYRTARDGAAEVAFHGLYGALAAWGVGAQRDQSIVGDSEDAHITATLAQMEKGDAIDALIRMLLLLLGAQHSVSRQALGRIQTQVAGDPALASLSEADLAARVKTQSILVAYEPQRALTTLPLLLTTTESRNAALLRLDRYLAPPADRLPPLNAMLNDIRNALGVPTAANAA</sequence>
<gene>
    <name evidence="1" type="ORF">TMPK1_12920</name>
</gene>
<evidence type="ECO:0000313" key="2">
    <source>
        <dbReference type="Proteomes" id="UP000681075"/>
    </source>
</evidence>
<dbReference type="SUPFAM" id="SSF53474">
    <property type="entry name" value="alpha/beta-Hydrolases"/>
    <property type="match status" value="1"/>
</dbReference>
<name>A0A8S8XCP1_9PROT</name>
<comment type="caution">
    <text evidence="1">The sequence shown here is derived from an EMBL/GenBank/DDBJ whole genome shotgun (WGS) entry which is preliminary data.</text>
</comment>
<accession>A0A8S8XCP1</accession>
<dbReference type="EMBL" id="BOPV01000001">
    <property type="protein sequence ID" value="GIL39055.1"/>
    <property type="molecule type" value="Genomic_DNA"/>
</dbReference>
<dbReference type="RefSeq" id="WP_420242154.1">
    <property type="nucleotide sequence ID" value="NZ_BOPV01000001.1"/>
</dbReference>
<reference evidence="1" key="1">
    <citation type="submission" date="2021-02" db="EMBL/GenBank/DDBJ databases">
        <title>Genome sequence of Rhodospirillales sp. strain TMPK1 isolated from soil.</title>
        <authorList>
            <person name="Nakai R."/>
            <person name="Kusada H."/>
            <person name="Tamaki H."/>
        </authorList>
    </citation>
    <scope>NUCLEOTIDE SEQUENCE</scope>
    <source>
        <strain evidence="1">TMPK1</strain>
    </source>
</reference>
<dbReference type="InterPro" id="IPR024501">
    <property type="entry name" value="DUF3141"/>
</dbReference>
<keyword evidence="2" id="KW-1185">Reference proteome</keyword>
<dbReference type="AlphaFoldDB" id="A0A8S8XCP1"/>
<dbReference type="InterPro" id="IPR029058">
    <property type="entry name" value="AB_hydrolase_fold"/>
</dbReference>
<evidence type="ECO:0008006" key="3">
    <source>
        <dbReference type="Google" id="ProtNLM"/>
    </source>
</evidence>
<dbReference type="Proteomes" id="UP000681075">
    <property type="component" value="Unassembled WGS sequence"/>
</dbReference>
<proteinExistence type="predicted"/>
<dbReference type="PANTHER" id="PTHR36837:SF2">
    <property type="entry name" value="POLY(3-HYDROXYALKANOATE) POLYMERASE SUBUNIT PHAC"/>
    <property type="match status" value="1"/>
</dbReference>
<organism evidence="1 2">
    <name type="scientific">Roseiterribacter gracilis</name>
    <dbReference type="NCBI Taxonomy" id="2812848"/>
    <lineage>
        <taxon>Bacteria</taxon>
        <taxon>Pseudomonadati</taxon>
        <taxon>Pseudomonadota</taxon>
        <taxon>Alphaproteobacteria</taxon>
        <taxon>Rhodospirillales</taxon>
        <taxon>Roseiterribacteraceae</taxon>
        <taxon>Roseiterribacter</taxon>
    </lineage>
</organism>
<evidence type="ECO:0000313" key="1">
    <source>
        <dbReference type="EMBL" id="GIL39055.1"/>
    </source>
</evidence>
<dbReference type="PANTHER" id="PTHR36837">
    <property type="entry name" value="POLY(3-HYDROXYALKANOATE) POLYMERASE SUBUNIT PHAC"/>
    <property type="match status" value="1"/>
</dbReference>
<dbReference type="Pfam" id="PF11339">
    <property type="entry name" value="DUF3141"/>
    <property type="match status" value="1"/>
</dbReference>